<proteinExistence type="predicted"/>
<dbReference type="InterPro" id="IPR010093">
    <property type="entry name" value="SinI_DNA-bd"/>
</dbReference>
<dbReference type="AlphaFoldDB" id="A0A4P6EBD6"/>
<dbReference type="KEGG" id="mprt:ET475_05235"/>
<name>A0A4P6EBD6_9MICO</name>
<dbReference type="NCBIfam" id="TIGR01764">
    <property type="entry name" value="excise"/>
    <property type="match status" value="1"/>
</dbReference>
<protein>
    <submittedName>
        <fullName evidence="2">DNA-binding protein</fullName>
    </submittedName>
</protein>
<keyword evidence="2" id="KW-0238">DNA-binding</keyword>
<dbReference type="OrthoDB" id="5081655at2"/>
<accession>A0A4P6EBD6</accession>
<reference evidence="2 3" key="1">
    <citation type="submission" date="2019-01" db="EMBL/GenBank/DDBJ databases">
        <title>Genome sequencing of strain DFW100M-13.</title>
        <authorList>
            <person name="Heo J."/>
            <person name="Kim S.-J."/>
            <person name="Kim J.-S."/>
            <person name="Hong S.-B."/>
            <person name="Kwon S.-W."/>
        </authorList>
    </citation>
    <scope>NUCLEOTIDE SEQUENCE [LARGE SCALE GENOMIC DNA]</scope>
    <source>
        <strain evidence="2 3">DFW100M-13</strain>
    </source>
</reference>
<dbReference type="Pfam" id="PF12728">
    <property type="entry name" value="HTH_17"/>
    <property type="match status" value="1"/>
</dbReference>
<dbReference type="Proteomes" id="UP000293995">
    <property type="component" value="Chromosome"/>
</dbReference>
<evidence type="ECO:0000259" key="1">
    <source>
        <dbReference type="Pfam" id="PF12728"/>
    </source>
</evidence>
<dbReference type="InterPro" id="IPR009061">
    <property type="entry name" value="DNA-bd_dom_put_sf"/>
</dbReference>
<evidence type="ECO:0000313" key="2">
    <source>
        <dbReference type="EMBL" id="QAY59455.1"/>
    </source>
</evidence>
<dbReference type="SUPFAM" id="SSF46955">
    <property type="entry name" value="Putative DNA-binding domain"/>
    <property type="match status" value="1"/>
</dbReference>
<dbReference type="InterPro" id="IPR041657">
    <property type="entry name" value="HTH_17"/>
</dbReference>
<keyword evidence="3" id="KW-1185">Reference proteome</keyword>
<evidence type="ECO:0000313" key="3">
    <source>
        <dbReference type="Proteomes" id="UP000293995"/>
    </source>
</evidence>
<feature type="domain" description="Helix-turn-helix" evidence="1">
    <location>
        <begin position="9"/>
        <end position="58"/>
    </location>
</feature>
<dbReference type="EMBL" id="CP035494">
    <property type="protein sequence ID" value="QAY59455.1"/>
    <property type="molecule type" value="Genomic_DNA"/>
</dbReference>
<sequence length="61" mass="6709">MGRGLSKVIEVAETLGVGRDWVYRRIESGELPVVELGATGKNQRVLESDLDAFIEARRHGA</sequence>
<gene>
    <name evidence="2" type="ORF">ET475_05235</name>
</gene>
<dbReference type="GO" id="GO:0003677">
    <property type="term" value="F:DNA binding"/>
    <property type="evidence" value="ECO:0007669"/>
    <property type="project" value="UniProtKB-KW"/>
</dbReference>
<organism evidence="2 3">
    <name type="scientific">Microbacterium protaetiae</name>
    <dbReference type="NCBI Taxonomy" id="2509458"/>
    <lineage>
        <taxon>Bacteria</taxon>
        <taxon>Bacillati</taxon>
        <taxon>Actinomycetota</taxon>
        <taxon>Actinomycetes</taxon>
        <taxon>Micrococcales</taxon>
        <taxon>Microbacteriaceae</taxon>
        <taxon>Microbacterium</taxon>
    </lineage>
</organism>